<dbReference type="InterPro" id="IPR036217">
    <property type="entry name" value="MethylDNA_cys_MeTrfase_DNAb"/>
</dbReference>
<gene>
    <name evidence="14" type="ORF">OEZ85_001516</name>
</gene>
<evidence type="ECO:0000256" key="9">
    <source>
        <dbReference type="ARBA" id="ARBA00030795"/>
    </source>
</evidence>
<feature type="domain" description="Methylated-DNA-[protein]-cysteine S-methyltransferase DNA binding" evidence="13">
    <location>
        <begin position="34"/>
        <end position="118"/>
    </location>
</feature>
<evidence type="ECO:0000256" key="6">
    <source>
        <dbReference type="ARBA" id="ARBA00022679"/>
    </source>
</evidence>
<evidence type="ECO:0000256" key="3">
    <source>
        <dbReference type="ARBA" id="ARBA00011918"/>
    </source>
</evidence>
<dbReference type="InterPro" id="IPR001497">
    <property type="entry name" value="MethylDNA_cys_MeTrfase_AS"/>
</dbReference>
<sequence length="155" mass="16814">MGHRRAPKRMGPCMSPPVTAEGGVSKPNRPPTAYEQRVYEMCKAIPKGKVSTYGDMAKALSSSARAVGQAMRRNPFAPVVPCHRVVASSLDLGGFSGSWGISCANVQRKKAMLQAEGVQFLGDKILGSKFMVTAENLTQLVQQQQQQQQQDGKQH</sequence>
<dbReference type="InterPro" id="IPR036388">
    <property type="entry name" value="WH-like_DNA-bd_sf"/>
</dbReference>
<comment type="similarity">
    <text evidence="2">Belongs to the MGMT family.</text>
</comment>
<reference evidence="14 15" key="1">
    <citation type="submission" date="2023-05" db="EMBL/GenBank/DDBJ databases">
        <title>A 100% complete, gapless, phased diploid assembly of the Scenedesmus obliquus UTEX 3031 genome.</title>
        <authorList>
            <person name="Biondi T.C."/>
            <person name="Hanschen E.R."/>
            <person name="Kwon T."/>
            <person name="Eng W."/>
            <person name="Kruse C.P.S."/>
            <person name="Koehler S.I."/>
            <person name="Kunde Y."/>
            <person name="Gleasner C.D."/>
            <person name="You Mak K.T."/>
            <person name="Polle J."/>
            <person name="Hovde B.T."/>
            <person name="Starkenburg S.R."/>
        </authorList>
    </citation>
    <scope>NUCLEOTIDE SEQUENCE [LARGE SCALE GENOMIC DNA]</scope>
    <source>
        <strain evidence="14 15">DOE0152z</strain>
    </source>
</reference>
<comment type="catalytic activity">
    <reaction evidence="11">
        <text>a 6-O-methyl-2'-deoxyguanosine in DNA + L-cysteinyl-[protein] = S-methyl-L-cysteinyl-[protein] + a 2'-deoxyguanosine in DNA</text>
        <dbReference type="Rhea" id="RHEA:24000"/>
        <dbReference type="Rhea" id="RHEA-COMP:10131"/>
        <dbReference type="Rhea" id="RHEA-COMP:10132"/>
        <dbReference type="Rhea" id="RHEA-COMP:11367"/>
        <dbReference type="Rhea" id="RHEA-COMP:11368"/>
        <dbReference type="ChEBI" id="CHEBI:29950"/>
        <dbReference type="ChEBI" id="CHEBI:82612"/>
        <dbReference type="ChEBI" id="CHEBI:85445"/>
        <dbReference type="ChEBI" id="CHEBI:85448"/>
        <dbReference type="EC" id="2.1.1.63"/>
    </reaction>
</comment>
<name>A0ABY8UPJ4_TETOB</name>
<keyword evidence="8" id="KW-0234">DNA repair</keyword>
<evidence type="ECO:0000256" key="5">
    <source>
        <dbReference type="ARBA" id="ARBA00022603"/>
    </source>
</evidence>
<dbReference type="PROSITE" id="PS00374">
    <property type="entry name" value="MGMT"/>
    <property type="match status" value="1"/>
</dbReference>
<keyword evidence="5" id="KW-0489">Methyltransferase</keyword>
<dbReference type="PANTHER" id="PTHR10815">
    <property type="entry name" value="METHYLATED-DNA--PROTEIN-CYSTEINE METHYLTRANSFERASE"/>
    <property type="match status" value="1"/>
</dbReference>
<evidence type="ECO:0000256" key="4">
    <source>
        <dbReference type="ARBA" id="ARBA00015377"/>
    </source>
</evidence>
<dbReference type="PANTHER" id="PTHR10815:SF13">
    <property type="entry name" value="METHYLATED-DNA--PROTEIN-CYSTEINE METHYLTRANSFERASE"/>
    <property type="match status" value="1"/>
</dbReference>
<dbReference type="InterPro" id="IPR014048">
    <property type="entry name" value="MethylDNA_cys_MeTrfase_DNA-bd"/>
</dbReference>
<keyword evidence="15" id="KW-1185">Reference proteome</keyword>
<evidence type="ECO:0000256" key="10">
    <source>
        <dbReference type="ARBA" id="ARBA00031621"/>
    </source>
</evidence>
<dbReference type="EC" id="2.1.1.63" evidence="3"/>
<evidence type="ECO:0000256" key="2">
    <source>
        <dbReference type="ARBA" id="ARBA00008711"/>
    </source>
</evidence>
<dbReference type="Gene3D" id="1.10.10.10">
    <property type="entry name" value="Winged helix-like DNA-binding domain superfamily/Winged helix DNA-binding domain"/>
    <property type="match status" value="1"/>
</dbReference>
<evidence type="ECO:0000313" key="15">
    <source>
        <dbReference type="Proteomes" id="UP001244341"/>
    </source>
</evidence>
<evidence type="ECO:0000313" key="14">
    <source>
        <dbReference type="EMBL" id="WIA23190.1"/>
    </source>
</evidence>
<evidence type="ECO:0000256" key="12">
    <source>
        <dbReference type="SAM" id="MobiDB-lite"/>
    </source>
</evidence>
<evidence type="ECO:0000256" key="11">
    <source>
        <dbReference type="ARBA" id="ARBA00049348"/>
    </source>
</evidence>
<proteinExistence type="inferred from homology"/>
<organism evidence="14 15">
    <name type="scientific">Tetradesmus obliquus</name>
    <name type="common">Green alga</name>
    <name type="synonym">Acutodesmus obliquus</name>
    <dbReference type="NCBI Taxonomy" id="3088"/>
    <lineage>
        <taxon>Eukaryota</taxon>
        <taxon>Viridiplantae</taxon>
        <taxon>Chlorophyta</taxon>
        <taxon>core chlorophytes</taxon>
        <taxon>Chlorophyceae</taxon>
        <taxon>CS clade</taxon>
        <taxon>Sphaeropleales</taxon>
        <taxon>Scenedesmaceae</taxon>
        <taxon>Tetradesmus</taxon>
    </lineage>
</organism>
<evidence type="ECO:0000256" key="8">
    <source>
        <dbReference type="ARBA" id="ARBA00023204"/>
    </source>
</evidence>
<dbReference type="Pfam" id="PF01035">
    <property type="entry name" value="DNA_binding_1"/>
    <property type="match status" value="1"/>
</dbReference>
<protein>
    <recommendedName>
        <fullName evidence="4">Methylated-DNA--protein-cysteine methyltransferase</fullName>
        <ecNumber evidence="3">2.1.1.63</ecNumber>
    </recommendedName>
    <alternativeName>
        <fullName evidence="9">6-O-methylguanine-DNA methyltransferase</fullName>
    </alternativeName>
    <alternativeName>
        <fullName evidence="10">O-6-methylguanine-DNA-alkyltransferase</fullName>
    </alternativeName>
</protein>
<dbReference type="CDD" id="cd06445">
    <property type="entry name" value="ATase"/>
    <property type="match status" value="1"/>
</dbReference>
<comment type="catalytic activity">
    <reaction evidence="1">
        <text>a 4-O-methyl-thymidine in DNA + L-cysteinyl-[protein] = a thymidine in DNA + S-methyl-L-cysteinyl-[protein]</text>
        <dbReference type="Rhea" id="RHEA:53428"/>
        <dbReference type="Rhea" id="RHEA-COMP:10131"/>
        <dbReference type="Rhea" id="RHEA-COMP:10132"/>
        <dbReference type="Rhea" id="RHEA-COMP:13555"/>
        <dbReference type="Rhea" id="RHEA-COMP:13556"/>
        <dbReference type="ChEBI" id="CHEBI:29950"/>
        <dbReference type="ChEBI" id="CHEBI:82612"/>
        <dbReference type="ChEBI" id="CHEBI:137386"/>
        <dbReference type="ChEBI" id="CHEBI:137387"/>
        <dbReference type="EC" id="2.1.1.63"/>
    </reaction>
</comment>
<accession>A0ABY8UPJ4</accession>
<evidence type="ECO:0000256" key="7">
    <source>
        <dbReference type="ARBA" id="ARBA00022763"/>
    </source>
</evidence>
<feature type="region of interest" description="Disordered" evidence="12">
    <location>
        <begin position="1"/>
        <end position="30"/>
    </location>
</feature>
<keyword evidence="7" id="KW-0227">DNA damage</keyword>
<keyword evidence="6" id="KW-0808">Transferase</keyword>
<evidence type="ECO:0000259" key="13">
    <source>
        <dbReference type="Pfam" id="PF01035"/>
    </source>
</evidence>
<dbReference type="EMBL" id="CP126222">
    <property type="protein sequence ID" value="WIA23190.1"/>
    <property type="molecule type" value="Genomic_DNA"/>
</dbReference>
<dbReference type="SUPFAM" id="SSF46767">
    <property type="entry name" value="Methylated DNA-protein cysteine methyltransferase, C-terminal domain"/>
    <property type="match status" value="1"/>
</dbReference>
<evidence type="ECO:0000256" key="1">
    <source>
        <dbReference type="ARBA" id="ARBA00001286"/>
    </source>
</evidence>
<dbReference type="NCBIfam" id="TIGR00589">
    <property type="entry name" value="ogt"/>
    <property type="match status" value="1"/>
</dbReference>
<dbReference type="Proteomes" id="UP001244341">
    <property type="component" value="Chromosome 15b"/>
</dbReference>